<evidence type="ECO:0008006" key="3">
    <source>
        <dbReference type="Google" id="ProtNLM"/>
    </source>
</evidence>
<comment type="caution">
    <text evidence="1">The sequence shown here is derived from an EMBL/GenBank/DDBJ whole genome shotgun (WGS) entry which is preliminary data.</text>
</comment>
<dbReference type="Proteomes" id="UP001446871">
    <property type="component" value="Unassembled WGS sequence"/>
</dbReference>
<dbReference type="InterPro" id="IPR027417">
    <property type="entry name" value="P-loop_NTPase"/>
</dbReference>
<sequence>MVMAQLYQVSGAQGINLHDCCSTVILSTPGYNLATEEQAVHRTIRIAQKETVRVYYLHLENSHDDWKIIRQFYKMRLNMGEVDAMHASLLGEYLKKYPKHIRFLNK</sequence>
<gene>
    <name evidence="1" type="ORF">PG996_002998</name>
</gene>
<dbReference type="Gene3D" id="3.40.50.300">
    <property type="entry name" value="P-loop containing nucleotide triphosphate hydrolases"/>
    <property type="match status" value="1"/>
</dbReference>
<dbReference type="SUPFAM" id="SSF52540">
    <property type="entry name" value="P-loop containing nucleoside triphosphate hydrolases"/>
    <property type="match status" value="1"/>
</dbReference>
<evidence type="ECO:0000313" key="2">
    <source>
        <dbReference type="Proteomes" id="UP001446871"/>
    </source>
</evidence>
<organism evidence="1 2">
    <name type="scientific">Apiospora saccharicola</name>
    <dbReference type="NCBI Taxonomy" id="335842"/>
    <lineage>
        <taxon>Eukaryota</taxon>
        <taxon>Fungi</taxon>
        <taxon>Dikarya</taxon>
        <taxon>Ascomycota</taxon>
        <taxon>Pezizomycotina</taxon>
        <taxon>Sordariomycetes</taxon>
        <taxon>Xylariomycetidae</taxon>
        <taxon>Amphisphaeriales</taxon>
        <taxon>Apiosporaceae</taxon>
        <taxon>Apiospora</taxon>
    </lineage>
</organism>
<keyword evidence="2" id="KW-1185">Reference proteome</keyword>
<dbReference type="EMBL" id="JAQQWM010000002">
    <property type="protein sequence ID" value="KAK8076828.1"/>
    <property type="molecule type" value="Genomic_DNA"/>
</dbReference>
<reference evidence="1 2" key="1">
    <citation type="submission" date="2023-01" db="EMBL/GenBank/DDBJ databases">
        <title>Analysis of 21 Apiospora genomes using comparative genomics revels a genus with tremendous synthesis potential of carbohydrate active enzymes and secondary metabolites.</title>
        <authorList>
            <person name="Sorensen T."/>
        </authorList>
    </citation>
    <scope>NUCLEOTIDE SEQUENCE [LARGE SCALE GENOMIC DNA]</scope>
    <source>
        <strain evidence="1 2">CBS 83171</strain>
    </source>
</reference>
<protein>
    <recommendedName>
        <fullName evidence="3">Helicase C-terminal domain-containing protein</fullName>
    </recommendedName>
</protein>
<name>A0ABR1W042_9PEZI</name>
<proteinExistence type="predicted"/>
<accession>A0ABR1W042</accession>
<evidence type="ECO:0000313" key="1">
    <source>
        <dbReference type="EMBL" id="KAK8076828.1"/>
    </source>
</evidence>